<feature type="region of interest" description="Disordered" evidence="2">
    <location>
        <begin position="18"/>
        <end position="53"/>
    </location>
</feature>
<evidence type="ECO:0000313" key="4">
    <source>
        <dbReference type="Proteomes" id="UP000515150"/>
    </source>
</evidence>
<dbReference type="KEGG" id="bspl:114854737"/>
<reference evidence="5 6" key="1">
    <citation type="submission" date="2025-04" db="UniProtKB">
        <authorList>
            <consortium name="RefSeq"/>
        </authorList>
    </citation>
    <scope>IDENTIFICATION</scope>
</reference>
<feature type="region of interest" description="Disordered" evidence="2">
    <location>
        <begin position="782"/>
        <end position="827"/>
    </location>
</feature>
<dbReference type="GO" id="GO:0007229">
    <property type="term" value="P:integrin-mediated signaling pathway"/>
    <property type="evidence" value="ECO:0007669"/>
    <property type="project" value="InterPro"/>
</dbReference>
<dbReference type="AlphaFoldDB" id="A0A6P7MF77"/>
<feature type="region of interest" description="Disordered" evidence="2">
    <location>
        <begin position="400"/>
        <end position="710"/>
    </location>
</feature>
<feature type="compositionally biased region" description="Basic and acidic residues" evidence="2">
    <location>
        <begin position="95"/>
        <end position="138"/>
    </location>
</feature>
<feature type="region of interest" description="Disordered" evidence="2">
    <location>
        <begin position="335"/>
        <end position="369"/>
    </location>
</feature>
<keyword evidence="4" id="KW-1185">Reference proteome</keyword>
<feature type="compositionally biased region" description="Basic and acidic residues" evidence="2">
    <location>
        <begin position="640"/>
        <end position="710"/>
    </location>
</feature>
<evidence type="ECO:0000256" key="2">
    <source>
        <dbReference type="SAM" id="MobiDB-lite"/>
    </source>
</evidence>
<feature type="region of interest" description="Disordered" evidence="2">
    <location>
        <begin position="903"/>
        <end position="932"/>
    </location>
</feature>
<feature type="compositionally biased region" description="Basic and acidic residues" evidence="2">
    <location>
        <begin position="905"/>
        <end position="915"/>
    </location>
</feature>
<evidence type="ECO:0000259" key="3">
    <source>
        <dbReference type="Pfam" id="PF14603"/>
    </source>
</evidence>
<dbReference type="GO" id="GO:0072659">
    <property type="term" value="P:protein localization to plasma membrane"/>
    <property type="evidence" value="ECO:0007669"/>
    <property type="project" value="TreeGrafter"/>
</dbReference>
<gene>
    <name evidence="5 6" type="primary">LOC114854737</name>
</gene>
<sequence length="932" mass="100655">MDEENTIDFQALKAKFQNEELLQKQPRSSKPVLPDKPKQVPPPQSPTYYLPAGARPSLLTSINQSLEAKTTVIPRVVFKDDKKESKQPLVQTNSKGKDKSEGKLKAGKDKSSKSTKTKSEDASSDQKQKKERSKDKRFSLLLPTANKDGATDLVPATAPPKSSTTKKGFMGFGKSKRGSLEISADPILDSFSPDIPGPAPLIPVPSGFDDATAQADISSPKTLMDLPASPDSIAPIEVPSPFSVPNIPNFSPPPAFIPEAPTFKVASPESKTPPEMKPTAKPTSTRPSQPESTSLHAPPVASTPPPPEPEVTAEAGVEAVKMAAVAAPPPAVDAAALLPPSPKAERSSVLSALGRAEDMSPGKRTSLSDQRIFNALEKARKKTPSPLTNLTTSDLIIAPLEERPQSPSLSLPELPPIDYDDRTGNNLPPAQVNGLDHSPLDGIAEEGPEPVPELLVVPPPSKKVLPDRSCLGPPPAKPERPHSVNLSQFSAPPPRVEDRPSSAEPRVAEVPETDYTKAPVVDDVVSEVHSPNLQLSDFGDVDYAGPDIPDGPTTPTGDYDNGIPAAEAEGPAASEECQDQQPPAASEGEVVNETYDSTDNAHEDVNTSGTKKRGKTEGGKKRKGPPKNPYVEAAQVPNEAKTKTGRFDKSEKKGPAEGPDEKELKKREKQRLEREKRELKEKQEREKKEQKERDKKESEMKKKFKVTGHEDPMYQAKVTVTTKGRKNDLPVKNGDVVSIIRTTSCPKGKWLARDHANNYGYVAVEHVELDIREMVELGKNKSNRASGSHMVDGEGPRTANRASNLYPGPAETYSDDSEEWAVDDEDDDVPSMPLSPMGHSRTFSMPNMGNKDLSVNHQHSYSDISANGPNVQNEALQRLTTFFQSPKPAASAAVVTGPALGVDVHPAEEKPPKELDFEDPEMLLLPPPDLYA</sequence>
<dbReference type="InterPro" id="IPR043443">
    <property type="entry name" value="FYB1/2-like"/>
</dbReference>
<dbReference type="RefSeq" id="XP_029005215.1">
    <property type="nucleotide sequence ID" value="XM_029149382.3"/>
</dbReference>
<dbReference type="Proteomes" id="UP000515150">
    <property type="component" value="Chromosome 4"/>
</dbReference>
<name>A0A6P7MF77_BETSP</name>
<evidence type="ECO:0000256" key="1">
    <source>
        <dbReference type="ARBA" id="ARBA00022553"/>
    </source>
</evidence>
<dbReference type="GeneTree" id="ENSGT00530000063460"/>
<evidence type="ECO:0000313" key="6">
    <source>
        <dbReference type="RefSeq" id="XP_029005216.1"/>
    </source>
</evidence>
<dbReference type="PANTHER" id="PTHR16830:SF20">
    <property type="entry name" value="SI:CH211-188C16.1-RELATED"/>
    <property type="match status" value="1"/>
</dbReference>
<feature type="compositionally biased region" description="Polar residues" evidence="2">
    <location>
        <begin position="281"/>
        <end position="295"/>
    </location>
</feature>
<dbReference type="Pfam" id="PF14603">
    <property type="entry name" value="hSH3"/>
    <property type="match status" value="1"/>
</dbReference>
<evidence type="ECO:0000313" key="5">
    <source>
        <dbReference type="RefSeq" id="XP_029005215.1"/>
    </source>
</evidence>
<dbReference type="InterPro" id="IPR036028">
    <property type="entry name" value="SH3-like_dom_sf"/>
</dbReference>
<organism evidence="4 5">
    <name type="scientific">Betta splendens</name>
    <name type="common">Siamese fighting fish</name>
    <dbReference type="NCBI Taxonomy" id="158456"/>
    <lineage>
        <taxon>Eukaryota</taxon>
        <taxon>Metazoa</taxon>
        <taxon>Chordata</taxon>
        <taxon>Craniata</taxon>
        <taxon>Vertebrata</taxon>
        <taxon>Euteleostomi</taxon>
        <taxon>Actinopterygii</taxon>
        <taxon>Neopterygii</taxon>
        <taxon>Teleostei</taxon>
        <taxon>Neoteleostei</taxon>
        <taxon>Acanthomorphata</taxon>
        <taxon>Anabantaria</taxon>
        <taxon>Anabantiformes</taxon>
        <taxon>Anabantoidei</taxon>
        <taxon>Osphronemidae</taxon>
        <taxon>Betta</taxon>
    </lineage>
</organism>
<feature type="compositionally biased region" description="Basic residues" evidence="2">
    <location>
        <begin position="610"/>
        <end position="625"/>
    </location>
</feature>
<feature type="compositionally biased region" description="Acidic residues" evidence="2">
    <location>
        <begin position="813"/>
        <end position="827"/>
    </location>
</feature>
<keyword evidence="1" id="KW-0597">Phosphoprotein</keyword>
<dbReference type="OrthoDB" id="5986624at2759"/>
<dbReference type="SUPFAM" id="SSF50044">
    <property type="entry name" value="SH3-domain"/>
    <property type="match status" value="1"/>
</dbReference>
<feature type="compositionally biased region" description="Basic and acidic residues" evidence="2">
    <location>
        <begin position="77"/>
        <end position="86"/>
    </location>
</feature>
<accession>A0A6P7MF77</accession>
<feature type="domain" description="Helically-extended SH3" evidence="3">
    <location>
        <begin position="701"/>
        <end position="767"/>
    </location>
</feature>
<feature type="compositionally biased region" description="Low complexity" evidence="2">
    <location>
        <begin position="545"/>
        <end position="575"/>
    </location>
</feature>
<dbReference type="RefSeq" id="XP_029005216.1">
    <property type="nucleotide sequence ID" value="XM_029149383.3"/>
</dbReference>
<feature type="region of interest" description="Disordered" evidence="2">
    <location>
        <begin position="70"/>
        <end position="174"/>
    </location>
</feature>
<protein>
    <submittedName>
        <fullName evidence="5 6">Proline-rich protein 36</fullName>
    </submittedName>
</protein>
<dbReference type="InterPro" id="IPR029294">
    <property type="entry name" value="hSH3"/>
</dbReference>
<dbReference type="GO" id="GO:0050852">
    <property type="term" value="P:T cell receptor signaling pathway"/>
    <property type="evidence" value="ECO:0007669"/>
    <property type="project" value="TreeGrafter"/>
</dbReference>
<feature type="region of interest" description="Disordered" evidence="2">
    <location>
        <begin position="247"/>
        <end position="316"/>
    </location>
</feature>
<feature type="region of interest" description="Disordered" evidence="2">
    <location>
        <begin position="189"/>
        <end position="213"/>
    </location>
</feature>
<feature type="compositionally biased region" description="Basic and acidic residues" evidence="2">
    <location>
        <begin position="495"/>
        <end position="509"/>
    </location>
</feature>
<dbReference type="PANTHER" id="PTHR16830">
    <property type="entry name" value="SH2 CONTAINING ADAPTOR PRAM-1 RELATED"/>
    <property type="match status" value="1"/>
</dbReference>
<proteinExistence type="predicted"/>
<dbReference type="FunFam" id="2.30.30.40:FF:000307">
    <property type="entry name" value="Predicted protein"/>
    <property type="match status" value="1"/>
</dbReference>
<dbReference type="Gene3D" id="2.30.30.40">
    <property type="entry name" value="SH3 Domains"/>
    <property type="match status" value="1"/>
</dbReference>
<dbReference type="GO" id="GO:0005886">
    <property type="term" value="C:plasma membrane"/>
    <property type="evidence" value="ECO:0007669"/>
    <property type="project" value="InterPro"/>
</dbReference>
<dbReference type="GeneID" id="114854737"/>